<dbReference type="Proteomes" id="UP000886752">
    <property type="component" value="Unassembled WGS sequence"/>
</dbReference>
<reference evidence="3" key="1">
    <citation type="journal article" date="2021" name="PeerJ">
        <title>Extensive microbial diversity within the chicken gut microbiome revealed by metagenomics and culture.</title>
        <authorList>
            <person name="Gilroy R."/>
            <person name="Ravi A."/>
            <person name="Getino M."/>
            <person name="Pursley I."/>
            <person name="Horton D.L."/>
            <person name="Alikhan N.F."/>
            <person name="Baker D."/>
            <person name="Gharbi K."/>
            <person name="Hall N."/>
            <person name="Watson M."/>
            <person name="Adriaenssens E.M."/>
            <person name="Foster-Nyarko E."/>
            <person name="Jarju S."/>
            <person name="Secka A."/>
            <person name="Antonio M."/>
            <person name="Oren A."/>
            <person name="Chaudhuri R.R."/>
            <person name="La Ragione R."/>
            <person name="Hildebrand F."/>
            <person name="Pallen M.J."/>
        </authorList>
    </citation>
    <scope>NUCLEOTIDE SEQUENCE</scope>
    <source>
        <strain evidence="3">ChiHecec2B26-446</strain>
    </source>
</reference>
<dbReference type="Gene3D" id="3.40.50.1970">
    <property type="match status" value="1"/>
</dbReference>
<dbReference type="GO" id="GO:0046872">
    <property type="term" value="F:metal ion binding"/>
    <property type="evidence" value="ECO:0007669"/>
    <property type="project" value="InterPro"/>
</dbReference>
<feature type="non-terminal residue" evidence="3">
    <location>
        <position position="86"/>
    </location>
</feature>
<sequence length="86" mass="9285">MSSELKSMHMGQITSFFIPTVTLVGQNCSKEIPNRLKSIGGKHPLIVTDNGIKACGILKQITDILDAAGVSYAIYHDTVPNPTDKN</sequence>
<dbReference type="Pfam" id="PF00465">
    <property type="entry name" value="Fe-ADH"/>
    <property type="match status" value="1"/>
</dbReference>
<dbReference type="AlphaFoldDB" id="A0A9D1PVC3"/>
<dbReference type="EMBL" id="DXHV01000014">
    <property type="protein sequence ID" value="HIV99785.1"/>
    <property type="molecule type" value="Genomic_DNA"/>
</dbReference>
<comment type="caution">
    <text evidence="3">The sequence shown here is derived from an EMBL/GenBank/DDBJ whole genome shotgun (WGS) entry which is preliminary data.</text>
</comment>
<dbReference type="SUPFAM" id="SSF56796">
    <property type="entry name" value="Dehydroquinate synthase-like"/>
    <property type="match status" value="1"/>
</dbReference>
<evidence type="ECO:0000259" key="2">
    <source>
        <dbReference type="Pfam" id="PF00465"/>
    </source>
</evidence>
<evidence type="ECO:0000256" key="1">
    <source>
        <dbReference type="ARBA" id="ARBA00023002"/>
    </source>
</evidence>
<evidence type="ECO:0000313" key="3">
    <source>
        <dbReference type="EMBL" id="HIV99785.1"/>
    </source>
</evidence>
<keyword evidence="1 3" id="KW-0560">Oxidoreductase</keyword>
<dbReference type="GO" id="GO:0004022">
    <property type="term" value="F:alcohol dehydrogenase (NAD+) activity"/>
    <property type="evidence" value="ECO:0007669"/>
    <property type="project" value="UniProtKB-EC"/>
</dbReference>
<proteinExistence type="predicted"/>
<gene>
    <name evidence="3" type="ORF">H9894_01125</name>
</gene>
<feature type="domain" description="Alcohol dehydrogenase iron-type/glycerol dehydrogenase GldA" evidence="2">
    <location>
        <begin position="19"/>
        <end position="85"/>
    </location>
</feature>
<organism evidence="3 4">
    <name type="scientific">Candidatus Desulfovibrio intestinipullorum</name>
    <dbReference type="NCBI Taxonomy" id="2838536"/>
    <lineage>
        <taxon>Bacteria</taxon>
        <taxon>Pseudomonadati</taxon>
        <taxon>Thermodesulfobacteriota</taxon>
        <taxon>Desulfovibrionia</taxon>
        <taxon>Desulfovibrionales</taxon>
        <taxon>Desulfovibrionaceae</taxon>
        <taxon>Desulfovibrio</taxon>
    </lineage>
</organism>
<name>A0A9D1PVC3_9BACT</name>
<protein>
    <submittedName>
        <fullName evidence="3">Iron-containing alcohol dehydrogenase</fullName>
        <ecNumber evidence="3">1.1.1.1</ecNumber>
    </submittedName>
</protein>
<dbReference type="EC" id="1.1.1.1" evidence="3"/>
<evidence type="ECO:0000313" key="4">
    <source>
        <dbReference type="Proteomes" id="UP000886752"/>
    </source>
</evidence>
<reference evidence="3" key="2">
    <citation type="submission" date="2021-04" db="EMBL/GenBank/DDBJ databases">
        <authorList>
            <person name="Gilroy R."/>
        </authorList>
    </citation>
    <scope>NUCLEOTIDE SEQUENCE</scope>
    <source>
        <strain evidence="3">ChiHecec2B26-446</strain>
    </source>
</reference>
<accession>A0A9D1PVC3</accession>
<dbReference type="InterPro" id="IPR001670">
    <property type="entry name" value="ADH_Fe/GldA"/>
</dbReference>